<protein>
    <submittedName>
        <fullName evidence="3">Peptidase A2 domain-containing protein</fullName>
    </submittedName>
</protein>
<dbReference type="PROSITE" id="PS50175">
    <property type="entry name" value="ASP_PROT_RETROV"/>
    <property type="match status" value="1"/>
</dbReference>
<evidence type="ECO:0000259" key="1">
    <source>
        <dbReference type="PROSITE" id="PS50175"/>
    </source>
</evidence>
<evidence type="ECO:0000313" key="4">
    <source>
        <dbReference type="Proteomes" id="UP001152797"/>
    </source>
</evidence>
<dbReference type="EMBL" id="CAMXCT030001007">
    <property type="protein sequence ID" value="CAL4772984.1"/>
    <property type="molecule type" value="Genomic_DNA"/>
</dbReference>
<feature type="domain" description="Peptidase A2" evidence="1">
    <location>
        <begin position="64"/>
        <end position="79"/>
    </location>
</feature>
<dbReference type="GO" id="GO:0004190">
    <property type="term" value="F:aspartic-type endopeptidase activity"/>
    <property type="evidence" value="ECO:0007669"/>
    <property type="project" value="InterPro"/>
</dbReference>
<dbReference type="AlphaFoldDB" id="A0A9P1FTC9"/>
<proteinExistence type="predicted"/>
<comment type="caution">
    <text evidence="2">The sequence shown here is derived from an EMBL/GenBank/DDBJ whole genome shotgun (WGS) entry which is preliminary data.</text>
</comment>
<dbReference type="Proteomes" id="UP001152797">
    <property type="component" value="Unassembled WGS sequence"/>
</dbReference>
<accession>A0A9P1FTC9</accession>
<dbReference type="PROSITE" id="PS00141">
    <property type="entry name" value="ASP_PROTEASE"/>
    <property type="match status" value="1"/>
</dbReference>
<dbReference type="InterPro" id="IPR001995">
    <property type="entry name" value="Peptidase_A2_cat"/>
</dbReference>
<reference evidence="3 4" key="2">
    <citation type="submission" date="2024-05" db="EMBL/GenBank/DDBJ databases">
        <authorList>
            <person name="Chen Y."/>
            <person name="Shah S."/>
            <person name="Dougan E. K."/>
            <person name="Thang M."/>
            <person name="Chan C."/>
        </authorList>
    </citation>
    <scope>NUCLEOTIDE SEQUENCE [LARGE SCALE GENOMIC DNA]</scope>
</reference>
<gene>
    <name evidence="2" type="ORF">C1SCF055_LOCUS13097</name>
</gene>
<dbReference type="InterPro" id="IPR001969">
    <property type="entry name" value="Aspartic_peptidase_AS"/>
</dbReference>
<sequence>MDQYDLELDTGLRSLDAGQQQLRAWPRASLPSEQPGDWRQLEALGMPGRLQGLLLTVPGCLEPVIGLVDTGASHTVLNRQAAYVLGLRVRILTPV</sequence>
<name>A0A9P1FTC9_9DINO</name>
<evidence type="ECO:0000313" key="2">
    <source>
        <dbReference type="EMBL" id="CAI3985672.1"/>
    </source>
</evidence>
<dbReference type="EMBL" id="CAMXCT010001007">
    <property type="protein sequence ID" value="CAI3985672.1"/>
    <property type="molecule type" value="Genomic_DNA"/>
</dbReference>
<dbReference type="GO" id="GO:0006508">
    <property type="term" value="P:proteolysis"/>
    <property type="evidence" value="ECO:0007669"/>
    <property type="project" value="InterPro"/>
</dbReference>
<dbReference type="OrthoDB" id="10362678at2759"/>
<reference evidence="2" key="1">
    <citation type="submission" date="2022-10" db="EMBL/GenBank/DDBJ databases">
        <authorList>
            <person name="Chen Y."/>
            <person name="Dougan E. K."/>
            <person name="Chan C."/>
            <person name="Rhodes N."/>
            <person name="Thang M."/>
        </authorList>
    </citation>
    <scope>NUCLEOTIDE SEQUENCE</scope>
</reference>
<keyword evidence="4" id="KW-1185">Reference proteome</keyword>
<organism evidence="2">
    <name type="scientific">Cladocopium goreaui</name>
    <dbReference type="NCBI Taxonomy" id="2562237"/>
    <lineage>
        <taxon>Eukaryota</taxon>
        <taxon>Sar</taxon>
        <taxon>Alveolata</taxon>
        <taxon>Dinophyceae</taxon>
        <taxon>Suessiales</taxon>
        <taxon>Symbiodiniaceae</taxon>
        <taxon>Cladocopium</taxon>
    </lineage>
</organism>
<evidence type="ECO:0000313" key="3">
    <source>
        <dbReference type="EMBL" id="CAL4772984.1"/>
    </source>
</evidence>
<dbReference type="EMBL" id="CAMXCT020001007">
    <property type="protein sequence ID" value="CAL1139047.1"/>
    <property type="molecule type" value="Genomic_DNA"/>
</dbReference>